<keyword evidence="3" id="KW-1185">Reference proteome</keyword>
<gene>
    <name evidence="2" type="ORF">RRG08_044606</name>
</gene>
<protein>
    <submittedName>
        <fullName evidence="2">Uncharacterized protein</fullName>
    </submittedName>
</protein>
<reference evidence="2" key="1">
    <citation type="journal article" date="2023" name="G3 (Bethesda)">
        <title>A reference genome for the long-term kleptoplast-retaining sea slug Elysia crispata morphotype clarki.</title>
        <authorList>
            <person name="Eastman K.E."/>
            <person name="Pendleton A.L."/>
            <person name="Shaikh M.A."/>
            <person name="Suttiyut T."/>
            <person name="Ogas R."/>
            <person name="Tomko P."/>
            <person name="Gavelis G."/>
            <person name="Widhalm J.R."/>
            <person name="Wisecaver J.H."/>
        </authorList>
    </citation>
    <scope>NUCLEOTIDE SEQUENCE</scope>
    <source>
        <strain evidence="2">ECLA1</strain>
    </source>
</reference>
<name>A0AAE0YM04_9GAST</name>
<evidence type="ECO:0000313" key="3">
    <source>
        <dbReference type="Proteomes" id="UP001283361"/>
    </source>
</evidence>
<accession>A0AAE0YM04</accession>
<feature type="region of interest" description="Disordered" evidence="1">
    <location>
        <begin position="173"/>
        <end position="212"/>
    </location>
</feature>
<dbReference type="AlphaFoldDB" id="A0AAE0YM04"/>
<dbReference type="Proteomes" id="UP001283361">
    <property type="component" value="Unassembled WGS sequence"/>
</dbReference>
<sequence>MRNGRMPYYRYNQHSCYIRFFGHCRFYFFYIEALLRGPQFAGPSRAKDYSAIDRGWSPLLLTTKISANQTQIVIVWPDAVVFPPASIGHWSPARPRARYTPYVRDQTTRRWSSVSRYGLSGHARGVCRSVLGTPRPDSSFRLDLQLMLICSGSPGQSWALNSLRSIPVQTVSLEASSTRSRPPPDPRGSLSRVSLRFPTQTDMDQGTKLDWD</sequence>
<comment type="caution">
    <text evidence="2">The sequence shown here is derived from an EMBL/GenBank/DDBJ whole genome shotgun (WGS) entry which is preliminary data.</text>
</comment>
<proteinExistence type="predicted"/>
<evidence type="ECO:0000313" key="2">
    <source>
        <dbReference type="EMBL" id="KAK3751028.1"/>
    </source>
</evidence>
<organism evidence="2 3">
    <name type="scientific">Elysia crispata</name>
    <name type="common">lettuce slug</name>
    <dbReference type="NCBI Taxonomy" id="231223"/>
    <lineage>
        <taxon>Eukaryota</taxon>
        <taxon>Metazoa</taxon>
        <taxon>Spiralia</taxon>
        <taxon>Lophotrochozoa</taxon>
        <taxon>Mollusca</taxon>
        <taxon>Gastropoda</taxon>
        <taxon>Heterobranchia</taxon>
        <taxon>Euthyneura</taxon>
        <taxon>Panpulmonata</taxon>
        <taxon>Sacoglossa</taxon>
        <taxon>Placobranchoidea</taxon>
        <taxon>Plakobranchidae</taxon>
        <taxon>Elysia</taxon>
    </lineage>
</organism>
<dbReference type="EMBL" id="JAWDGP010005840">
    <property type="protein sequence ID" value="KAK3751028.1"/>
    <property type="molecule type" value="Genomic_DNA"/>
</dbReference>
<evidence type="ECO:0000256" key="1">
    <source>
        <dbReference type="SAM" id="MobiDB-lite"/>
    </source>
</evidence>